<dbReference type="InterPro" id="IPR053175">
    <property type="entry name" value="DHMBA_Reg_Transcription_Factor"/>
</dbReference>
<dbReference type="PANTHER" id="PTHR38791">
    <property type="entry name" value="ZN(II)2CYS6 TRANSCRIPTION FACTOR (EUROFUNG)-RELATED-RELATED"/>
    <property type="match status" value="1"/>
</dbReference>
<dbReference type="PANTHER" id="PTHR38791:SF1">
    <property type="entry name" value="TRANSCRIPTION FACTOR, PUTATIVE-RELATED"/>
    <property type="match status" value="1"/>
</dbReference>
<evidence type="ECO:0000313" key="4">
    <source>
        <dbReference type="Proteomes" id="UP000800040"/>
    </source>
</evidence>
<dbReference type="SMART" id="SM00066">
    <property type="entry name" value="GAL4"/>
    <property type="match status" value="1"/>
</dbReference>
<gene>
    <name evidence="3" type="ORF">BDW02DRAFT_98056</name>
</gene>
<evidence type="ECO:0000256" key="1">
    <source>
        <dbReference type="ARBA" id="ARBA00023242"/>
    </source>
</evidence>
<proteinExistence type="predicted"/>
<dbReference type="EMBL" id="ML975258">
    <property type="protein sequence ID" value="KAF1837809.1"/>
    <property type="molecule type" value="Genomic_DNA"/>
</dbReference>
<dbReference type="Proteomes" id="UP000800040">
    <property type="component" value="Unassembled WGS sequence"/>
</dbReference>
<feature type="domain" description="Zn(2)-C6 fungal-type" evidence="2">
    <location>
        <begin position="10"/>
        <end position="39"/>
    </location>
</feature>
<dbReference type="OrthoDB" id="4220372at2759"/>
<evidence type="ECO:0000313" key="3">
    <source>
        <dbReference type="EMBL" id="KAF1837809.1"/>
    </source>
</evidence>
<dbReference type="SUPFAM" id="SSF57701">
    <property type="entry name" value="Zn2/Cys6 DNA-binding domain"/>
    <property type="match status" value="1"/>
</dbReference>
<protein>
    <recommendedName>
        <fullName evidence="2">Zn(2)-C6 fungal-type domain-containing protein</fullName>
    </recommendedName>
</protein>
<keyword evidence="1" id="KW-0539">Nucleus</keyword>
<dbReference type="PROSITE" id="PS00463">
    <property type="entry name" value="ZN2_CY6_FUNGAL_1"/>
    <property type="match status" value="1"/>
</dbReference>
<dbReference type="CDD" id="cd00067">
    <property type="entry name" value="GAL4"/>
    <property type="match status" value="1"/>
</dbReference>
<keyword evidence="4" id="KW-1185">Reference proteome</keyword>
<dbReference type="AlphaFoldDB" id="A0A6A5KQ70"/>
<organism evidence="3 4">
    <name type="scientific">Decorospora gaudefroyi</name>
    <dbReference type="NCBI Taxonomy" id="184978"/>
    <lineage>
        <taxon>Eukaryota</taxon>
        <taxon>Fungi</taxon>
        <taxon>Dikarya</taxon>
        <taxon>Ascomycota</taxon>
        <taxon>Pezizomycotina</taxon>
        <taxon>Dothideomycetes</taxon>
        <taxon>Pleosporomycetidae</taxon>
        <taxon>Pleosporales</taxon>
        <taxon>Pleosporineae</taxon>
        <taxon>Pleosporaceae</taxon>
        <taxon>Decorospora</taxon>
    </lineage>
</organism>
<dbReference type="InterPro" id="IPR001138">
    <property type="entry name" value="Zn2Cys6_DnaBD"/>
</dbReference>
<dbReference type="Pfam" id="PF00172">
    <property type="entry name" value="Zn_clus"/>
    <property type="match status" value="1"/>
</dbReference>
<reference evidence="3" key="1">
    <citation type="submission" date="2020-01" db="EMBL/GenBank/DDBJ databases">
        <authorList>
            <consortium name="DOE Joint Genome Institute"/>
            <person name="Haridas S."/>
            <person name="Albert R."/>
            <person name="Binder M."/>
            <person name="Bloem J."/>
            <person name="Labutti K."/>
            <person name="Salamov A."/>
            <person name="Andreopoulos B."/>
            <person name="Baker S.E."/>
            <person name="Barry K."/>
            <person name="Bills G."/>
            <person name="Bluhm B.H."/>
            <person name="Cannon C."/>
            <person name="Castanera R."/>
            <person name="Culley D.E."/>
            <person name="Daum C."/>
            <person name="Ezra D."/>
            <person name="Gonzalez J.B."/>
            <person name="Henrissat B."/>
            <person name="Kuo A."/>
            <person name="Liang C."/>
            <person name="Lipzen A."/>
            <person name="Lutzoni F."/>
            <person name="Magnuson J."/>
            <person name="Mondo S."/>
            <person name="Nolan M."/>
            <person name="Ohm R."/>
            <person name="Pangilinan J."/>
            <person name="Park H.-J."/>
            <person name="Ramirez L."/>
            <person name="Alfaro M."/>
            <person name="Sun H."/>
            <person name="Tritt A."/>
            <person name="Yoshinaga Y."/>
            <person name="Zwiers L.-H."/>
            <person name="Turgeon B.G."/>
            <person name="Goodwin S.B."/>
            <person name="Spatafora J.W."/>
            <person name="Crous P.W."/>
            <person name="Grigoriev I.V."/>
        </authorList>
    </citation>
    <scope>NUCLEOTIDE SEQUENCE</scope>
    <source>
        <strain evidence="3">P77</strain>
    </source>
</reference>
<dbReference type="InterPro" id="IPR036864">
    <property type="entry name" value="Zn2-C6_fun-type_DNA-bd_sf"/>
</dbReference>
<name>A0A6A5KQ70_9PLEO</name>
<accession>A0A6A5KQ70</accession>
<dbReference type="GO" id="GO:0008270">
    <property type="term" value="F:zinc ion binding"/>
    <property type="evidence" value="ECO:0007669"/>
    <property type="project" value="InterPro"/>
</dbReference>
<evidence type="ECO:0000259" key="2">
    <source>
        <dbReference type="PROSITE" id="PS50048"/>
    </source>
</evidence>
<dbReference type="PROSITE" id="PS50048">
    <property type="entry name" value="ZN2_CY6_FUNGAL_2"/>
    <property type="match status" value="1"/>
</dbReference>
<sequence>MVYRGKPSAACAECRKLRSRCDKRVPACGQCIKAGRGCSGYRNTVDLMFHDESTRVVSQNRGRNLSCATTASTHDGILGPAKRATSTATTTPIKLAGFMMYQPLDDLGVNVFMSSFVAEDPAISLLHYLPDFYAKTGFASPALSQIVTAVGLVSLAKSSHSKDMCNVAVSNYGAAIRSINAALLNPNSAGQDSILASIFVAAMFEALIIPQNAYMGNCCTHLAGAVSVALLIFKEEKQTDVTIKQCTTLIKTVIMNCWTQNVFLPPNFIKFKKLVERRKTTLTIYDQLLDIMTEIIIFREELRDAAGTNPMAMIRRALEIDVTLDNFGHKLELEAPFKTIELPIAQVEQLAYEGCFHVYPQPREAHLWNNVRSSRIRLHQVIHRQCETLTSSPHVRAQQKTSDALIISQATEMVASVPQVAGYLEELNVLLSPTRQAGPLQMPTSLPMEEPEHRCPPPSEPYLRSPSLYLILYQLYMLHDISCLPQHMKAWIQGRIVWMEEKVSPLDLQGLIETVRQKPWDLSPVSEELEYASFRSKLVGTSADAIGFEAQDTRGMLPKEGLGGKNILHREAVSASGMYSCCSVGCSMCN</sequence>
<dbReference type="Gene3D" id="4.10.240.10">
    <property type="entry name" value="Zn(2)-C6 fungal-type DNA-binding domain"/>
    <property type="match status" value="1"/>
</dbReference>
<dbReference type="GO" id="GO:0000981">
    <property type="term" value="F:DNA-binding transcription factor activity, RNA polymerase II-specific"/>
    <property type="evidence" value="ECO:0007669"/>
    <property type="project" value="InterPro"/>
</dbReference>